<feature type="compositionally biased region" description="Basic and acidic residues" evidence="1">
    <location>
        <begin position="470"/>
        <end position="484"/>
    </location>
</feature>
<dbReference type="STRING" id="135651.G0MD65"/>
<protein>
    <submittedName>
        <fullName evidence="2">Uncharacterized protein</fullName>
    </submittedName>
</protein>
<dbReference type="HOGENOM" id="CLU_234737_0_0_1"/>
<dbReference type="OMA" id="QMDISAN"/>
<organism evidence="3">
    <name type="scientific">Caenorhabditis brenneri</name>
    <name type="common">Nematode worm</name>
    <dbReference type="NCBI Taxonomy" id="135651"/>
    <lineage>
        <taxon>Eukaryota</taxon>
        <taxon>Metazoa</taxon>
        <taxon>Ecdysozoa</taxon>
        <taxon>Nematoda</taxon>
        <taxon>Chromadorea</taxon>
        <taxon>Rhabditida</taxon>
        <taxon>Rhabditina</taxon>
        <taxon>Rhabditomorpha</taxon>
        <taxon>Rhabditoidea</taxon>
        <taxon>Rhabditidae</taxon>
        <taxon>Peloderinae</taxon>
        <taxon>Caenorhabditis</taxon>
    </lineage>
</organism>
<dbReference type="Proteomes" id="UP000008068">
    <property type="component" value="Unassembled WGS sequence"/>
</dbReference>
<feature type="region of interest" description="Disordered" evidence="1">
    <location>
        <begin position="722"/>
        <end position="757"/>
    </location>
</feature>
<feature type="compositionally biased region" description="Basic and acidic residues" evidence="1">
    <location>
        <begin position="1342"/>
        <end position="1357"/>
    </location>
</feature>
<feature type="region of interest" description="Disordered" evidence="1">
    <location>
        <begin position="565"/>
        <end position="590"/>
    </location>
</feature>
<gene>
    <name evidence="2" type="ORF">CAEBREN_04418</name>
</gene>
<feature type="compositionally biased region" description="Acidic residues" evidence="1">
    <location>
        <begin position="1682"/>
        <end position="1723"/>
    </location>
</feature>
<feature type="compositionally biased region" description="Basic and acidic residues" evidence="1">
    <location>
        <begin position="1046"/>
        <end position="1056"/>
    </location>
</feature>
<dbReference type="PANTHER" id="PTHR48125:SF12">
    <property type="entry name" value="AT HOOK TRANSCRIPTION FACTOR FAMILY-RELATED"/>
    <property type="match status" value="1"/>
</dbReference>
<feature type="compositionally biased region" description="Basic and acidic residues" evidence="1">
    <location>
        <begin position="683"/>
        <end position="693"/>
    </location>
</feature>
<feature type="compositionally biased region" description="Polar residues" evidence="1">
    <location>
        <begin position="735"/>
        <end position="755"/>
    </location>
</feature>
<feature type="region of interest" description="Disordered" evidence="1">
    <location>
        <begin position="1665"/>
        <end position="1725"/>
    </location>
</feature>
<dbReference type="PANTHER" id="PTHR48125">
    <property type="entry name" value="LP07818P1"/>
    <property type="match status" value="1"/>
</dbReference>
<feature type="compositionally biased region" description="Basic and acidic residues" evidence="1">
    <location>
        <begin position="1507"/>
        <end position="1516"/>
    </location>
</feature>
<feature type="region of interest" description="Disordered" evidence="1">
    <location>
        <begin position="1400"/>
        <end position="1590"/>
    </location>
</feature>
<feature type="region of interest" description="Disordered" evidence="1">
    <location>
        <begin position="1"/>
        <end position="251"/>
    </location>
</feature>
<feature type="compositionally biased region" description="Pro residues" evidence="1">
    <location>
        <begin position="37"/>
        <end position="64"/>
    </location>
</feature>
<feature type="compositionally biased region" description="Acidic residues" evidence="1">
    <location>
        <begin position="1407"/>
        <end position="1427"/>
    </location>
</feature>
<proteinExistence type="predicted"/>
<evidence type="ECO:0000313" key="3">
    <source>
        <dbReference type="Proteomes" id="UP000008068"/>
    </source>
</evidence>
<feature type="compositionally biased region" description="Acidic residues" evidence="1">
    <location>
        <begin position="1224"/>
        <end position="1233"/>
    </location>
</feature>
<dbReference type="eggNOG" id="ENOG502TKGA">
    <property type="taxonomic scope" value="Eukaryota"/>
</dbReference>
<dbReference type="InParanoid" id="G0MD65"/>
<feature type="compositionally biased region" description="Acidic residues" evidence="1">
    <location>
        <begin position="722"/>
        <end position="734"/>
    </location>
</feature>
<feature type="region of interest" description="Disordered" evidence="1">
    <location>
        <begin position="621"/>
        <end position="693"/>
    </location>
</feature>
<evidence type="ECO:0000256" key="1">
    <source>
        <dbReference type="SAM" id="MobiDB-lite"/>
    </source>
</evidence>
<feature type="region of interest" description="Disordered" evidence="1">
    <location>
        <begin position="986"/>
        <end position="1366"/>
    </location>
</feature>
<dbReference type="EMBL" id="GL379790">
    <property type="protein sequence ID" value="EGT49755.1"/>
    <property type="molecule type" value="Genomic_DNA"/>
</dbReference>
<feature type="compositionally biased region" description="Low complexity" evidence="1">
    <location>
        <begin position="306"/>
        <end position="322"/>
    </location>
</feature>
<feature type="compositionally biased region" description="Acidic residues" evidence="1">
    <location>
        <begin position="1123"/>
        <end position="1140"/>
    </location>
</feature>
<feature type="compositionally biased region" description="Acidic residues" evidence="1">
    <location>
        <begin position="1096"/>
        <end position="1105"/>
    </location>
</feature>
<accession>G0MD65</accession>
<reference evidence="3" key="1">
    <citation type="submission" date="2011-07" db="EMBL/GenBank/DDBJ databases">
        <authorList>
            <consortium name="Caenorhabditis brenneri Sequencing and Analysis Consortium"/>
            <person name="Wilson R.K."/>
        </authorList>
    </citation>
    <scope>NUCLEOTIDE SEQUENCE [LARGE SCALE GENOMIC DNA]</scope>
    <source>
        <strain evidence="3">PB2801</strain>
    </source>
</reference>
<feature type="compositionally biased region" description="Polar residues" evidence="1">
    <location>
        <begin position="485"/>
        <end position="499"/>
    </location>
</feature>
<sequence length="1953" mass="217952">MSQRSSHPMLYHLLRQGEHDPGPAPSPPGAGPRIPGTMPPPQRGPAPLPPGANPRMPLPQPPSGVRPWMPGLMPPPTHIPPRRRAPPPPTRADHRIPGPMPPPQLIPTRQVPQRPRTDSRIPGPLPPAQPPAHISIRPAPTPTPQAQRTTQRPPPPPMPADYVPYRKLQPGINIKNGRSDDMEKRGERVMGVYPAPPPPPQTQPRTERPPPRPLPDDYVPYPQPGEFTMPCPSTKWAGGLADPPTPPPRIQYVRTRESIILEGRRIPTPRAQENDGEFQAFSNIDFEALGLLDSIPSTPPPASVDPSQPSTSTASTSTSQSTNLMEPRVNTAEDLESLEKFLVKRRREVAEKNRKWKREKERNLQLKAQEKEIQAALPQMIREIQEKGRQERAQIKEDEKNSEDYRKYLEITEENRKTRAKLGIGENEDLKEFQKKSKKIYEETVLEALRLQRAQMRGEVPVEDEVDGEAVGKEKGGSATEEVRPQTSADHSPTGSIGQENRAPSIRLAPIVSRPGQPEPSWEDRRLEDLGRHWANTLKERRLIASRNLGVVVEEPVIEEAVVQNASENPVAPQEAPQEAEQVEPQARSVCQPRTSVQAIVEEIFKDQGVLYTPEQEIEQAAEEMQRGEFNVINPVDEAPGSQGDQLEEGHQQSKLDSSGAVVDGGESSESVRDFSNTLENNTEDKKDPLDESKLATEVMESDEDGGQLMEAEELLTEPAMEEVDEKNDDEQSLEDQSSGTPDLQESEAGSSENDAANEVTEGMLDPKDWQLVLYTPYQGPRTEEQMDRRNWQVVQYTPNRGLFENPWNSQETIEVIIPSCLANCGFLAHPLQQLSAGFRIRVLDEQQLLKEKSGHIANEVEDSEMAENMDLALVPYVPHQGLAYIQHLHSAIANSLMDAESGEIAPVESSHEAIQVDDAMDTSECNDHEIAESGHPLMDIEEQDPISSNMETSYSALPEQMDISANEENEDFSVDHELVENVLEPAKSLQETPKDSTDPQDVGDETEDEDQDLLEAAQNDVDVANGPSSLEGDSGLVQDADELAEEKPLDKKDTPVEVVNPDSEAPVADDTTQAEAPHVPQLVDNVQDEKLEESRPDEEEEEDLLLSSVGSKPLVKPSPMSDDTDDEEAETQEDVDTENLMDQNGNDQNPDDTKESDVIDTSEPIVEKLLQSDEVMNSDKVAPAVTTTSDVLEQTPEEDDAIQDMKSTNAPEVVDEASKDQTGSDDDLADEGDVTKPEATQEDVVSEATDPETHVDQEAVPLVVEDEPHAIPTDDHIQDEGDNVDMGPAVASPANEMENGPRQDLEDDQVVEEHDQALEADVVEAMEAQAQAGEDREENLEDQRDDRVLEDPHHPLVMEQQGEGQVEEWVESFSGDIVNEATVAASLAIDEEDVVDEIELQNLEDFNGEEMVEPDGEANESGEEVDAVPQGEAEPQESRDPGGEQFEEPDMEAQGAPLDDVPQEMLVEHQSSGRKRKADEDSEHVDTPAQKSSRTDSAKSTLAESHSFDRDEFHRAVFQNPLPGFNTHPEQVDPAHNYPEAIERPPVQHELLLNLLKRHLEEQEPAREQEPPRKKSKGAETQVAAEEVQVPAQEAQDHLQELPLDGQDAPAGHEDVDGGRAPEFYTEGHYLEFDADYQAVYQRNGVVYATEAYVDHEEIVYALQEEDVQEDVVNEKRHDEEEHDEEDEDDANDEEDEEDAQDEEDEEDREEGHDEDIAEEEEAHQLAQQDFDMDGGRVHFDFDEEELGAQYGNIEAPVFEYREIVGPTLREDQLNISLDSEDHAVEVFETVVAMGFETQTAEEQRSMLQQYGPILPDEPEVDDNDAPMVPARPPTQFERAVAVWRQHPRWQVAMSGVDLKLHLFDPDGPKVRPQPVRRSAHPQDFYCLHRGVQGDALARNNAYRALAPGRRARWVEKFRRMGEMQEEQESRELVEPMGAAEYRRTIAELEKQ</sequence>
<feature type="region of interest" description="Disordered" evidence="1">
    <location>
        <begin position="291"/>
        <end position="332"/>
    </location>
</feature>
<feature type="compositionally biased region" description="Acidic residues" evidence="1">
    <location>
        <begin position="1002"/>
        <end position="1014"/>
    </location>
</feature>
<keyword evidence="3" id="KW-1185">Reference proteome</keyword>
<feature type="compositionally biased region" description="Basic and acidic residues" evidence="1">
    <location>
        <begin position="1267"/>
        <end position="1280"/>
    </location>
</feature>
<feature type="compositionally biased region" description="Low complexity" evidence="1">
    <location>
        <begin position="570"/>
        <end position="587"/>
    </location>
</feature>
<feature type="compositionally biased region" description="Low complexity" evidence="1">
    <location>
        <begin position="1580"/>
        <end position="1590"/>
    </location>
</feature>
<feature type="compositionally biased region" description="Basic and acidic residues" evidence="1">
    <location>
        <begin position="1559"/>
        <end position="1574"/>
    </location>
</feature>
<feature type="compositionally biased region" description="Basic and acidic residues" evidence="1">
    <location>
        <begin position="177"/>
        <end position="188"/>
    </location>
</feature>
<feature type="region of interest" description="Disordered" evidence="1">
    <location>
        <begin position="457"/>
        <end position="526"/>
    </location>
</feature>
<evidence type="ECO:0000313" key="2">
    <source>
        <dbReference type="EMBL" id="EGT49755.1"/>
    </source>
</evidence>
<name>G0MD65_CAEBE</name>